<evidence type="ECO:0000259" key="2">
    <source>
        <dbReference type="Pfam" id="PF02719"/>
    </source>
</evidence>
<dbReference type="PANTHER" id="PTHR43318:SF2">
    <property type="entry name" value="UDP-N-ACETYLGLUCOSAMINE 4,6-DEHYDRATASE (INVERTING)"/>
    <property type="match status" value="1"/>
</dbReference>
<dbReference type="InterPro" id="IPR051203">
    <property type="entry name" value="Polysaccharide_Synthase-Rel"/>
</dbReference>
<dbReference type="Pfam" id="PF02719">
    <property type="entry name" value="Polysacc_synt_2"/>
    <property type="match status" value="1"/>
</dbReference>
<dbReference type="RefSeq" id="WP_223255885.1">
    <property type="nucleotide sequence ID" value="NZ_CAKKMG010000053.1"/>
</dbReference>
<sequence>MEKNSTFIHSKLYDHYKDKVILITGGTGSIGSQIVCELVKYSPNKIIILSKDDTKQYLMKQRFKNFTNIYYLLGDIRDYQRVEYVSQGVDYIFHCAALKQVPTCEENPDEAIKTNLLGSLNIIEAAIKNKVKKVINISTDKAVNPTNTMGVTKLLAEKLFTQANFKLNNQHTKFSSVRFGNVLGSRGSIIPLLMDQLLNQKPLTITDLIMTRFFMSIKEAVQLTIQAGVYAEGGEIYILKMKALKLSDLVDSLIVLAKQKKLKEPEVQIIGKRPGEKLFEELASEYELNNMYENDEMYVISSRPPSNDIFKKSYLSDYRSDKVNLINQVEILHILKEHDRQ</sequence>
<dbReference type="EC" id="4.2.1.115" evidence="3"/>
<reference evidence="3" key="1">
    <citation type="submission" date="2021-11" db="EMBL/GenBank/DDBJ databases">
        <authorList>
            <person name="Bulgarelli D."/>
        </authorList>
    </citation>
    <scope>NUCLEOTIDE SEQUENCE</scope>
    <source>
        <strain evidence="3">Bi133</strain>
    </source>
</reference>
<dbReference type="CDD" id="cd05237">
    <property type="entry name" value="UDP_invert_4-6DH_SDR_e"/>
    <property type="match status" value="1"/>
</dbReference>
<protein>
    <submittedName>
        <fullName evidence="3">UDP-N-acetylglucosamine 4,6-dehydratase (Inverting)</fullName>
        <ecNumber evidence="3">4.2.1.115</ecNumber>
    </submittedName>
</protein>
<name>A0A9W4L269_9BACI</name>
<feature type="domain" description="Polysaccharide biosynthesis protein CapD-like" evidence="2">
    <location>
        <begin position="21"/>
        <end position="300"/>
    </location>
</feature>
<dbReference type="InterPro" id="IPR036291">
    <property type="entry name" value="NAD(P)-bd_dom_sf"/>
</dbReference>
<evidence type="ECO:0000313" key="3">
    <source>
        <dbReference type="EMBL" id="CAH0260092.1"/>
    </source>
</evidence>
<evidence type="ECO:0000256" key="1">
    <source>
        <dbReference type="ARBA" id="ARBA00007430"/>
    </source>
</evidence>
<dbReference type="Proteomes" id="UP000789326">
    <property type="component" value="Unassembled WGS sequence"/>
</dbReference>
<dbReference type="GO" id="GO:0016829">
    <property type="term" value="F:lyase activity"/>
    <property type="evidence" value="ECO:0007669"/>
    <property type="project" value="UniProtKB-KW"/>
</dbReference>
<dbReference type="EMBL" id="CAKKMG010000053">
    <property type="protein sequence ID" value="CAH0260092.1"/>
    <property type="molecule type" value="Genomic_DNA"/>
</dbReference>
<dbReference type="Gene3D" id="3.40.50.720">
    <property type="entry name" value="NAD(P)-binding Rossmann-like Domain"/>
    <property type="match status" value="1"/>
</dbReference>
<comment type="caution">
    <text evidence="3">The sequence shown here is derived from an EMBL/GenBank/DDBJ whole genome shotgun (WGS) entry which is preliminary data.</text>
</comment>
<accession>A0A9W4L269</accession>
<organism evidence="3 4">
    <name type="scientific">Peribacillus simplex</name>
    <dbReference type="NCBI Taxonomy" id="1478"/>
    <lineage>
        <taxon>Bacteria</taxon>
        <taxon>Bacillati</taxon>
        <taxon>Bacillota</taxon>
        <taxon>Bacilli</taxon>
        <taxon>Bacillales</taxon>
        <taxon>Bacillaceae</taxon>
        <taxon>Peribacillus</taxon>
    </lineage>
</organism>
<gene>
    <name evidence="3" type="primary">pseB</name>
    <name evidence="3" type="ORF">SRABI133_03365</name>
</gene>
<keyword evidence="3" id="KW-0456">Lyase</keyword>
<dbReference type="PANTHER" id="PTHR43318">
    <property type="entry name" value="UDP-N-ACETYLGLUCOSAMINE 4,6-DEHYDRATASE"/>
    <property type="match status" value="1"/>
</dbReference>
<evidence type="ECO:0000313" key="4">
    <source>
        <dbReference type="Proteomes" id="UP000789326"/>
    </source>
</evidence>
<proteinExistence type="inferred from homology"/>
<dbReference type="AlphaFoldDB" id="A0A9W4L269"/>
<comment type="similarity">
    <text evidence="1">Belongs to the polysaccharide synthase family.</text>
</comment>
<dbReference type="SUPFAM" id="SSF51735">
    <property type="entry name" value="NAD(P)-binding Rossmann-fold domains"/>
    <property type="match status" value="1"/>
</dbReference>
<dbReference type="InterPro" id="IPR003869">
    <property type="entry name" value="Polysac_CapD-like"/>
</dbReference>